<evidence type="ECO:0000256" key="5">
    <source>
        <dbReference type="ARBA" id="ARBA00023237"/>
    </source>
</evidence>
<dbReference type="InterPro" id="IPR032831">
    <property type="entry name" value="LptM_cons"/>
</dbReference>
<proteinExistence type="predicted"/>
<evidence type="ECO:0000256" key="8">
    <source>
        <dbReference type="SAM" id="SignalP"/>
    </source>
</evidence>
<keyword evidence="3" id="KW-0472">Membrane</keyword>
<feature type="signal peptide" evidence="8">
    <location>
        <begin position="1"/>
        <end position="28"/>
    </location>
</feature>
<evidence type="ECO:0000313" key="9">
    <source>
        <dbReference type="EMBL" id="MBL0423936.1"/>
    </source>
</evidence>
<comment type="caution">
    <text evidence="9">The sequence shown here is derived from an EMBL/GenBank/DDBJ whole genome shotgun (WGS) entry which is preliminary data.</text>
</comment>
<keyword evidence="4" id="KW-0564">Palmitate</keyword>
<feature type="chain" id="PRO_5045598277" evidence="8">
    <location>
        <begin position="29"/>
        <end position="80"/>
    </location>
</feature>
<evidence type="ECO:0000313" key="10">
    <source>
        <dbReference type="Proteomes" id="UP000622707"/>
    </source>
</evidence>
<keyword evidence="10" id="KW-1185">Reference proteome</keyword>
<reference evidence="9 10" key="1">
    <citation type="journal article" date="2017" name="Int. J. Syst. Evol. Microbiol.">
        <title>Ramlibacter alkalitolerans sp. nov., alkali-tolerant bacterium isolated from soil of ginseng.</title>
        <authorList>
            <person name="Lee D.H."/>
            <person name="Cha C.J."/>
        </authorList>
    </citation>
    <scope>NUCLEOTIDE SEQUENCE [LARGE SCALE GENOMIC DNA]</scope>
    <source>
        <strain evidence="9 10">KACC 19305</strain>
    </source>
</reference>
<keyword evidence="2 8" id="KW-0732">Signal</keyword>
<gene>
    <name evidence="9" type="ORF">JI746_02360</name>
</gene>
<comment type="subcellular location">
    <subcellularLocation>
        <location evidence="1">Cell outer membrane</location>
        <topology evidence="1">Lipid-anchor</topology>
    </subcellularLocation>
</comment>
<evidence type="ECO:0000256" key="7">
    <source>
        <dbReference type="SAM" id="MobiDB-lite"/>
    </source>
</evidence>
<keyword evidence="5" id="KW-0998">Cell outer membrane</keyword>
<dbReference type="Pfam" id="PF13627">
    <property type="entry name" value="LptM_cons"/>
    <property type="match status" value="1"/>
</dbReference>
<evidence type="ECO:0000256" key="1">
    <source>
        <dbReference type="ARBA" id="ARBA00004459"/>
    </source>
</evidence>
<feature type="region of interest" description="Disordered" evidence="7">
    <location>
        <begin position="51"/>
        <end position="80"/>
    </location>
</feature>
<dbReference type="EMBL" id="JAEQND010000001">
    <property type="protein sequence ID" value="MBL0423936.1"/>
    <property type="molecule type" value="Genomic_DNA"/>
</dbReference>
<dbReference type="NCBIfam" id="NF047847">
    <property type="entry name" value="SS_mature_LptM"/>
    <property type="match status" value="1"/>
</dbReference>
<dbReference type="Proteomes" id="UP000622707">
    <property type="component" value="Unassembled WGS sequence"/>
</dbReference>
<accession>A0ABS1JIK4</accession>
<evidence type="ECO:0000256" key="4">
    <source>
        <dbReference type="ARBA" id="ARBA00023139"/>
    </source>
</evidence>
<feature type="compositionally biased region" description="Low complexity" evidence="7">
    <location>
        <begin position="52"/>
        <end position="74"/>
    </location>
</feature>
<name>A0ABS1JIK4_9BURK</name>
<sequence>MPGDRQILVSARASRALLALVASSLLGACGQKGPLVLPSGEAAAGRATLPQTLAPSTTAVTPTPAASQPPTGTAVPAPRP</sequence>
<dbReference type="PROSITE" id="PS51257">
    <property type="entry name" value="PROKAR_LIPOPROTEIN"/>
    <property type="match status" value="1"/>
</dbReference>
<protein>
    <submittedName>
        <fullName evidence="9">Lipoprotein</fullName>
    </submittedName>
</protein>
<evidence type="ECO:0000256" key="2">
    <source>
        <dbReference type="ARBA" id="ARBA00022729"/>
    </source>
</evidence>
<evidence type="ECO:0000256" key="6">
    <source>
        <dbReference type="ARBA" id="ARBA00023288"/>
    </source>
</evidence>
<keyword evidence="6 9" id="KW-0449">Lipoprotein</keyword>
<organism evidence="9 10">
    <name type="scientific">Ramlibacter alkalitolerans</name>
    <dbReference type="NCBI Taxonomy" id="2039631"/>
    <lineage>
        <taxon>Bacteria</taxon>
        <taxon>Pseudomonadati</taxon>
        <taxon>Pseudomonadota</taxon>
        <taxon>Betaproteobacteria</taxon>
        <taxon>Burkholderiales</taxon>
        <taxon>Comamonadaceae</taxon>
        <taxon>Ramlibacter</taxon>
    </lineage>
</organism>
<evidence type="ECO:0000256" key="3">
    <source>
        <dbReference type="ARBA" id="ARBA00023136"/>
    </source>
</evidence>